<dbReference type="GO" id="GO:0006508">
    <property type="term" value="P:proteolysis"/>
    <property type="evidence" value="ECO:0007669"/>
    <property type="project" value="UniProtKB-KW"/>
</dbReference>
<feature type="active site" evidence="12">
    <location>
        <position position="145"/>
    </location>
</feature>
<dbReference type="GO" id="GO:0005886">
    <property type="term" value="C:plasma membrane"/>
    <property type="evidence" value="ECO:0007669"/>
    <property type="project" value="UniProtKB-SubCell"/>
</dbReference>
<dbReference type="GO" id="GO:0004222">
    <property type="term" value="F:metalloendopeptidase activity"/>
    <property type="evidence" value="ECO:0007669"/>
    <property type="project" value="UniProtKB-UniRule"/>
</dbReference>
<dbReference type="GO" id="GO:0008270">
    <property type="term" value="F:zinc ion binding"/>
    <property type="evidence" value="ECO:0007669"/>
    <property type="project" value="UniProtKB-UniRule"/>
</dbReference>
<evidence type="ECO:0000256" key="12">
    <source>
        <dbReference type="HAMAP-Rule" id="MF_00188"/>
    </source>
</evidence>
<evidence type="ECO:0000256" key="9">
    <source>
        <dbReference type="ARBA" id="ARBA00022989"/>
    </source>
</evidence>
<feature type="transmembrane region" description="Helical" evidence="12">
    <location>
        <begin position="38"/>
        <end position="59"/>
    </location>
</feature>
<evidence type="ECO:0000256" key="3">
    <source>
        <dbReference type="ARBA" id="ARBA00022475"/>
    </source>
</evidence>
<feature type="domain" description="Peptidase M48" evidence="13">
    <location>
        <begin position="80"/>
        <end position="289"/>
    </location>
</feature>
<dbReference type="PATRIC" id="fig|279113.9.peg.2139"/>
<dbReference type="Proteomes" id="UP000074561">
    <property type="component" value="Chromosome"/>
</dbReference>
<keyword evidence="6 12" id="KW-0479">Metal-binding</keyword>
<dbReference type="OrthoDB" id="15218at2"/>
<evidence type="ECO:0000256" key="2">
    <source>
        <dbReference type="ARBA" id="ARBA00009779"/>
    </source>
</evidence>
<accession>A0A127Q4F2</accession>
<protein>
    <recommendedName>
        <fullName evidence="12">Protease HtpX homolog</fullName>
        <ecNumber evidence="12">3.4.24.-</ecNumber>
    </recommendedName>
</protein>
<evidence type="ECO:0000256" key="6">
    <source>
        <dbReference type="ARBA" id="ARBA00022723"/>
    </source>
</evidence>
<dbReference type="PANTHER" id="PTHR43221">
    <property type="entry name" value="PROTEASE HTPX"/>
    <property type="match status" value="1"/>
</dbReference>
<dbReference type="InterPro" id="IPR001915">
    <property type="entry name" value="Peptidase_M48"/>
</dbReference>
<dbReference type="PANTHER" id="PTHR43221:SF1">
    <property type="entry name" value="PROTEASE HTPX"/>
    <property type="match status" value="1"/>
</dbReference>
<dbReference type="Pfam" id="PF01435">
    <property type="entry name" value="Peptidase_M48"/>
    <property type="match status" value="1"/>
</dbReference>
<dbReference type="AlphaFoldDB" id="A0A127Q4F2"/>
<dbReference type="InterPro" id="IPR050083">
    <property type="entry name" value="HtpX_protease"/>
</dbReference>
<evidence type="ECO:0000256" key="7">
    <source>
        <dbReference type="ARBA" id="ARBA00022801"/>
    </source>
</evidence>
<dbReference type="Gene3D" id="3.30.2010.10">
    <property type="entry name" value="Metalloproteases ('zincins'), catalytic domain"/>
    <property type="match status" value="1"/>
</dbReference>
<gene>
    <name evidence="12" type="primary">htpX</name>
    <name evidence="14" type="ORF">CPter91_2154</name>
</gene>
<keyword evidence="10 12" id="KW-0482">Metalloprotease</keyword>
<feature type="binding site" evidence="12">
    <location>
        <position position="144"/>
    </location>
    <ligand>
        <name>Zn(2+)</name>
        <dbReference type="ChEBI" id="CHEBI:29105"/>
        <note>catalytic</note>
    </ligand>
</feature>
<dbReference type="HAMAP" id="MF_00188">
    <property type="entry name" value="Pept_M48_protease_HtpX"/>
    <property type="match status" value="1"/>
</dbReference>
<evidence type="ECO:0000313" key="15">
    <source>
        <dbReference type="Proteomes" id="UP000074561"/>
    </source>
</evidence>
<evidence type="ECO:0000256" key="10">
    <source>
        <dbReference type="ARBA" id="ARBA00023049"/>
    </source>
</evidence>
<feature type="binding site" evidence="12">
    <location>
        <position position="148"/>
    </location>
    <ligand>
        <name>Zn(2+)</name>
        <dbReference type="ChEBI" id="CHEBI:29105"/>
        <note>catalytic</note>
    </ligand>
</feature>
<evidence type="ECO:0000256" key="1">
    <source>
        <dbReference type="ARBA" id="ARBA00004651"/>
    </source>
</evidence>
<dbReference type="CDD" id="cd07335">
    <property type="entry name" value="M48B_HtpX_like"/>
    <property type="match status" value="1"/>
</dbReference>
<dbReference type="KEGG" id="cpra:CPter91_2154"/>
<comment type="similarity">
    <text evidence="2 12">Belongs to the peptidase M48B family.</text>
</comment>
<dbReference type="NCBIfam" id="NF003965">
    <property type="entry name" value="PRK05457.1"/>
    <property type="match status" value="1"/>
</dbReference>
<keyword evidence="4 12" id="KW-0645">Protease</keyword>
<evidence type="ECO:0000256" key="4">
    <source>
        <dbReference type="ARBA" id="ARBA00022670"/>
    </source>
</evidence>
<keyword evidence="5 12" id="KW-0812">Transmembrane</keyword>
<feature type="transmembrane region" description="Helical" evidence="12">
    <location>
        <begin position="5"/>
        <end position="26"/>
    </location>
</feature>
<comment type="subcellular location">
    <subcellularLocation>
        <location evidence="1 12">Cell membrane</location>
        <topology evidence="1 12">Multi-pass membrane protein</topology>
    </subcellularLocation>
</comment>
<dbReference type="EC" id="3.4.24.-" evidence="12"/>
<keyword evidence="11 12" id="KW-0472">Membrane</keyword>
<evidence type="ECO:0000313" key="14">
    <source>
        <dbReference type="EMBL" id="AMP04522.1"/>
    </source>
</evidence>
<feature type="transmembrane region" description="Helical" evidence="12">
    <location>
        <begin position="154"/>
        <end position="175"/>
    </location>
</feature>
<evidence type="ECO:0000256" key="11">
    <source>
        <dbReference type="ARBA" id="ARBA00023136"/>
    </source>
</evidence>
<sequence>MKRIFLFLATNIAVMLVMSVVLSLLGVDRFLTRAGLNLPMLMVFSLVVGFTGSIFSLLISKQMAKWSTGARVITSPANSTEMWLVDTVGKLAQRAGIGMPEVAVYQGEANAFATGAFKNSALVAVSTGLLESMTKEEVEAVLGHEIAHIANGDMVTMTLIQGVVNTFVVFLSRVIGYAVDRALSRGNNDGPGIGYMATVLVSQIVLGIGASMIVAWFSRHREFRADAGSAKLLGSALPMQKALARLGGIEPAALPESMAALGINDKPGFMALFSSHPPIEQRIAALRNPQVTAL</sequence>
<evidence type="ECO:0000259" key="13">
    <source>
        <dbReference type="Pfam" id="PF01435"/>
    </source>
</evidence>
<organism evidence="14 15">
    <name type="scientific">Collimonas pratensis</name>
    <dbReference type="NCBI Taxonomy" id="279113"/>
    <lineage>
        <taxon>Bacteria</taxon>
        <taxon>Pseudomonadati</taxon>
        <taxon>Pseudomonadota</taxon>
        <taxon>Betaproteobacteria</taxon>
        <taxon>Burkholderiales</taxon>
        <taxon>Oxalobacteraceae</taxon>
        <taxon>Collimonas</taxon>
    </lineage>
</organism>
<feature type="binding site" evidence="12">
    <location>
        <position position="222"/>
    </location>
    <ligand>
        <name>Zn(2+)</name>
        <dbReference type="ChEBI" id="CHEBI:29105"/>
        <note>catalytic</note>
    </ligand>
</feature>
<feature type="transmembrane region" description="Helical" evidence="12">
    <location>
        <begin position="195"/>
        <end position="217"/>
    </location>
</feature>
<name>A0A127Q4F2_9BURK</name>
<proteinExistence type="inferred from homology"/>
<dbReference type="RefSeq" id="WP_061939800.1">
    <property type="nucleotide sequence ID" value="NZ_CP013234.1"/>
</dbReference>
<evidence type="ECO:0000256" key="8">
    <source>
        <dbReference type="ARBA" id="ARBA00022833"/>
    </source>
</evidence>
<keyword evidence="7 12" id="KW-0378">Hydrolase</keyword>
<reference evidence="14 15" key="1">
    <citation type="submission" date="2015-11" db="EMBL/GenBank/DDBJ databases">
        <title>Exploring the genomic traits of fungus-feeding bacterial genus Collimonas.</title>
        <authorList>
            <person name="Song C."/>
            <person name="Schmidt R."/>
            <person name="de Jager V."/>
            <person name="Krzyzanowska D."/>
            <person name="Jongedijk E."/>
            <person name="Cankar K."/>
            <person name="Beekwilder J."/>
            <person name="van Veen A."/>
            <person name="de Boer W."/>
            <person name="van Veen J.A."/>
            <person name="Garbeva P."/>
        </authorList>
    </citation>
    <scope>NUCLEOTIDE SEQUENCE [LARGE SCALE GENOMIC DNA]</scope>
    <source>
        <strain evidence="14 15">Ter91</strain>
    </source>
</reference>
<dbReference type="EMBL" id="CP013234">
    <property type="protein sequence ID" value="AMP04522.1"/>
    <property type="molecule type" value="Genomic_DNA"/>
</dbReference>
<keyword evidence="8 12" id="KW-0862">Zinc</keyword>
<keyword evidence="9 12" id="KW-1133">Transmembrane helix</keyword>
<dbReference type="STRING" id="279113.CPter91_2154"/>
<keyword evidence="3 12" id="KW-1003">Cell membrane</keyword>
<dbReference type="InterPro" id="IPR022919">
    <property type="entry name" value="Pept_M48_protease_HtpX"/>
</dbReference>
<comment type="cofactor">
    <cofactor evidence="12">
        <name>Zn(2+)</name>
        <dbReference type="ChEBI" id="CHEBI:29105"/>
    </cofactor>
    <text evidence="12">Binds 1 zinc ion per subunit.</text>
</comment>
<evidence type="ECO:0000256" key="5">
    <source>
        <dbReference type="ARBA" id="ARBA00022692"/>
    </source>
</evidence>